<organism evidence="1 2">
    <name type="scientific">Alkalibacterium kapii</name>
    <dbReference type="NCBI Taxonomy" id="426704"/>
    <lineage>
        <taxon>Bacteria</taxon>
        <taxon>Bacillati</taxon>
        <taxon>Bacillota</taxon>
        <taxon>Bacilli</taxon>
        <taxon>Lactobacillales</taxon>
        <taxon>Carnobacteriaceae</taxon>
        <taxon>Alkalibacterium</taxon>
    </lineage>
</organism>
<dbReference type="Proteomes" id="UP000321662">
    <property type="component" value="Unassembled WGS sequence"/>
</dbReference>
<proteinExistence type="predicted"/>
<gene>
    <name evidence="1" type="ORF">AKA01nite_09530</name>
</gene>
<comment type="caution">
    <text evidence="1">The sequence shown here is derived from an EMBL/GenBank/DDBJ whole genome shotgun (WGS) entry which is preliminary data.</text>
</comment>
<name>A0A511AW24_9LACT</name>
<protein>
    <recommendedName>
        <fullName evidence="3">ATP-grasp domain-containing protein</fullName>
    </recommendedName>
</protein>
<evidence type="ECO:0000313" key="2">
    <source>
        <dbReference type="Proteomes" id="UP000321662"/>
    </source>
</evidence>
<sequence>MDEIIAKENVQAVFPSHPQEITLFDDYDHHLSIPFALPESEHFDILLDKVSTYEWLIEQGLSHYIPTYFTFKTHTELKHLIQNELKNEKELVVKDTSGHGATGFAILTSHKNFIKAIEQQRSRVFAFDDYLESNNTHWRMVMKNLGKLEFSVDVYVHDSKTVISVPRERTGVSNGLVLDGTVLRHNELIEISSTIAETLIDNEFLNLQFMKEDG</sequence>
<dbReference type="Pfam" id="PF15632">
    <property type="entry name" value="ATPgrasp_Ter"/>
    <property type="match status" value="1"/>
</dbReference>
<dbReference type="SUPFAM" id="SSF56059">
    <property type="entry name" value="Glutathione synthetase ATP-binding domain-like"/>
    <property type="match status" value="1"/>
</dbReference>
<reference evidence="1 2" key="1">
    <citation type="submission" date="2019-07" db="EMBL/GenBank/DDBJ databases">
        <title>Whole genome shotgun sequence of Alkalibacterium kapii NBRC 103247.</title>
        <authorList>
            <person name="Hosoyama A."/>
            <person name="Uohara A."/>
            <person name="Ohji S."/>
            <person name="Ichikawa N."/>
        </authorList>
    </citation>
    <scope>NUCLEOTIDE SEQUENCE [LARGE SCALE GENOMIC DNA]</scope>
    <source>
        <strain evidence="1 2">NBRC 103247</strain>
    </source>
</reference>
<dbReference type="AlphaFoldDB" id="A0A511AW24"/>
<evidence type="ECO:0000313" key="1">
    <source>
        <dbReference type="EMBL" id="GEK91331.1"/>
    </source>
</evidence>
<dbReference type="Gene3D" id="3.30.470.20">
    <property type="entry name" value="ATP-grasp fold, B domain"/>
    <property type="match status" value="1"/>
</dbReference>
<evidence type="ECO:0008006" key="3">
    <source>
        <dbReference type="Google" id="ProtNLM"/>
    </source>
</evidence>
<accession>A0A511AW24</accession>
<keyword evidence="2" id="KW-1185">Reference proteome</keyword>
<dbReference type="EMBL" id="BJUY01000009">
    <property type="protein sequence ID" value="GEK91331.1"/>
    <property type="molecule type" value="Genomic_DNA"/>
</dbReference>